<sequence>MLFGMNARILPAALAIALLLPACKHEQDTEAAAKADTKLDAPDLPEGPYADRDPALAKQLVDAGALLLDVRTPEEFASGHVEGAININHADVPARLDEIRELVGGDVHKPVVVYCKSGRRAGIVKDQLVDAGFDRVTNLGGLNDWPD</sequence>
<protein>
    <submittedName>
        <fullName evidence="2">Phage shock protein E</fullName>
    </submittedName>
</protein>
<dbReference type="EMBL" id="JMCC02000113">
    <property type="protein sequence ID" value="KIG12925.1"/>
    <property type="molecule type" value="Genomic_DNA"/>
</dbReference>
<dbReference type="Pfam" id="PF00581">
    <property type="entry name" value="Rhodanese"/>
    <property type="match status" value="1"/>
</dbReference>
<dbReference type="InterPro" id="IPR036873">
    <property type="entry name" value="Rhodanese-like_dom_sf"/>
</dbReference>
<dbReference type="PROSITE" id="PS50206">
    <property type="entry name" value="RHODANESE_3"/>
    <property type="match status" value="1"/>
</dbReference>
<gene>
    <name evidence="2" type="ORF">DB30_00881</name>
</gene>
<dbReference type="Gene3D" id="3.40.250.10">
    <property type="entry name" value="Rhodanese-like domain"/>
    <property type="match status" value="1"/>
</dbReference>
<reference evidence="2 3" key="1">
    <citation type="submission" date="2014-12" db="EMBL/GenBank/DDBJ databases">
        <title>Genome assembly of Enhygromyxa salina DSM 15201.</title>
        <authorList>
            <person name="Sharma G."/>
            <person name="Subramanian S."/>
        </authorList>
    </citation>
    <scope>NUCLEOTIDE SEQUENCE [LARGE SCALE GENOMIC DNA]</scope>
    <source>
        <strain evidence="2 3">DSM 15201</strain>
    </source>
</reference>
<dbReference type="AlphaFoldDB" id="A0A0C2CTI2"/>
<dbReference type="SUPFAM" id="SSF52821">
    <property type="entry name" value="Rhodanese/Cell cycle control phosphatase"/>
    <property type="match status" value="1"/>
</dbReference>
<dbReference type="PANTHER" id="PTHR45431:SF3">
    <property type="entry name" value="RHODANESE-LIKE DOMAIN-CONTAINING PROTEIN 15, CHLOROPLASTIC"/>
    <property type="match status" value="1"/>
</dbReference>
<organism evidence="2 3">
    <name type="scientific">Enhygromyxa salina</name>
    <dbReference type="NCBI Taxonomy" id="215803"/>
    <lineage>
        <taxon>Bacteria</taxon>
        <taxon>Pseudomonadati</taxon>
        <taxon>Myxococcota</taxon>
        <taxon>Polyangia</taxon>
        <taxon>Nannocystales</taxon>
        <taxon>Nannocystaceae</taxon>
        <taxon>Enhygromyxa</taxon>
    </lineage>
</organism>
<evidence type="ECO:0000259" key="1">
    <source>
        <dbReference type="PROSITE" id="PS50206"/>
    </source>
</evidence>
<feature type="domain" description="Rhodanese" evidence="1">
    <location>
        <begin position="61"/>
        <end position="146"/>
    </location>
</feature>
<dbReference type="InterPro" id="IPR052367">
    <property type="entry name" value="Thiosulfate_ST/Rhodanese-like"/>
</dbReference>
<dbReference type="SMART" id="SM00450">
    <property type="entry name" value="RHOD"/>
    <property type="match status" value="1"/>
</dbReference>
<dbReference type="Proteomes" id="UP000031599">
    <property type="component" value="Unassembled WGS sequence"/>
</dbReference>
<accession>A0A0C2CTI2</accession>
<comment type="caution">
    <text evidence="2">The sequence shown here is derived from an EMBL/GenBank/DDBJ whole genome shotgun (WGS) entry which is preliminary data.</text>
</comment>
<proteinExistence type="predicted"/>
<name>A0A0C2CTI2_9BACT</name>
<dbReference type="PANTHER" id="PTHR45431">
    <property type="entry name" value="RHODANESE-LIKE DOMAIN-CONTAINING PROTEIN 15, CHLOROPLASTIC"/>
    <property type="match status" value="1"/>
</dbReference>
<evidence type="ECO:0000313" key="2">
    <source>
        <dbReference type="EMBL" id="KIG12925.1"/>
    </source>
</evidence>
<dbReference type="CDD" id="cd00158">
    <property type="entry name" value="RHOD"/>
    <property type="match status" value="1"/>
</dbReference>
<evidence type="ECO:0000313" key="3">
    <source>
        <dbReference type="Proteomes" id="UP000031599"/>
    </source>
</evidence>
<dbReference type="InterPro" id="IPR001763">
    <property type="entry name" value="Rhodanese-like_dom"/>
</dbReference>